<comment type="caution">
    <text evidence="1">The sequence shown here is derived from an EMBL/GenBank/DDBJ whole genome shotgun (WGS) entry which is preliminary data.</text>
</comment>
<gene>
    <name evidence="1" type="ORF">KEH51_05225</name>
</gene>
<protein>
    <submittedName>
        <fullName evidence="1">Uncharacterized protein</fullName>
    </submittedName>
</protein>
<proteinExistence type="predicted"/>
<dbReference type="AlphaFoldDB" id="A0A941FHB4"/>
<evidence type="ECO:0000313" key="2">
    <source>
        <dbReference type="Proteomes" id="UP000680045"/>
    </source>
</evidence>
<reference evidence="1" key="1">
    <citation type="submission" date="2021-04" db="EMBL/GenBank/DDBJ databases">
        <title>Whole genome sequencing of Enterococci isolates from hospitalized patients.</title>
        <authorList>
            <person name="Ogoti B.M."/>
            <person name="Onyambu F.G."/>
        </authorList>
    </citation>
    <scope>NUCLEOTIDE SEQUENCE</scope>
    <source>
        <strain evidence="1">242</strain>
    </source>
</reference>
<evidence type="ECO:0000313" key="1">
    <source>
        <dbReference type="EMBL" id="MBR8644255.1"/>
    </source>
</evidence>
<organism evidence="1 2">
    <name type="scientific">Peribacillus frigoritolerans</name>
    <dbReference type="NCBI Taxonomy" id="450367"/>
    <lineage>
        <taxon>Bacteria</taxon>
        <taxon>Bacillati</taxon>
        <taxon>Bacillota</taxon>
        <taxon>Bacilli</taxon>
        <taxon>Bacillales</taxon>
        <taxon>Bacillaceae</taxon>
        <taxon>Peribacillus</taxon>
    </lineage>
</organism>
<dbReference type="EMBL" id="JAGTPW010000006">
    <property type="protein sequence ID" value="MBR8644255.1"/>
    <property type="molecule type" value="Genomic_DNA"/>
</dbReference>
<sequence>MLYTIDKFSATSNFDNDKLYKFFEVRYRAALEEPFNEEQLYFYYAIKLLGFDDILIKNKSRVIKIDNQLLISYYLKDGQFEKEEIEKLKENLDERYWFQNYHLILFSEDLLADLENSVKNI</sequence>
<name>A0A941FHB4_9BACI</name>
<accession>A0A941FHB4</accession>
<dbReference type="Proteomes" id="UP000680045">
    <property type="component" value="Unassembled WGS sequence"/>
</dbReference>